<name>A0A4R7VPH6_9PSED</name>
<dbReference type="RefSeq" id="WP_134174545.1">
    <property type="nucleotide sequence ID" value="NZ_SOCQ01000002.1"/>
</dbReference>
<feature type="region of interest" description="Disordered" evidence="1">
    <location>
        <begin position="1"/>
        <end position="29"/>
    </location>
</feature>
<reference evidence="2 3" key="1">
    <citation type="submission" date="2019-03" db="EMBL/GenBank/DDBJ databases">
        <title>Genomic analyses of the natural microbiome of Caenorhabditis elegans.</title>
        <authorList>
            <person name="Samuel B."/>
        </authorList>
    </citation>
    <scope>NUCLEOTIDE SEQUENCE [LARGE SCALE GENOMIC DNA]</scope>
    <source>
        <strain evidence="2 3">BIGb0525</strain>
    </source>
</reference>
<evidence type="ECO:0000313" key="2">
    <source>
        <dbReference type="EMBL" id="TDV51606.1"/>
    </source>
</evidence>
<protein>
    <submittedName>
        <fullName evidence="2">Uncharacterized protein</fullName>
    </submittedName>
</protein>
<evidence type="ECO:0000313" key="3">
    <source>
        <dbReference type="Proteomes" id="UP000295804"/>
    </source>
</evidence>
<sequence>MTTSEKPNPKAGPPVLIAVSNPDNPNKVRRGDHVFKYPSAYMQDAEGLDVPGNSTWTIKSNVPPSPGITVNKAPGSMNGMLAIPNVQFSTTVDVEVSTVEYPHLKTIYHVIVEVLTSNEGKPHDQ</sequence>
<dbReference type="EMBL" id="SOCQ01000002">
    <property type="protein sequence ID" value="TDV51606.1"/>
    <property type="molecule type" value="Genomic_DNA"/>
</dbReference>
<evidence type="ECO:0000256" key="1">
    <source>
        <dbReference type="SAM" id="MobiDB-lite"/>
    </source>
</evidence>
<dbReference type="Proteomes" id="UP000295804">
    <property type="component" value="Unassembled WGS sequence"/>
</dbReference>
<proteinExistence type="predicted"/>
<gene>
    <name evidence="2" type="ORF">EDF87_102112</name>
</gene>
<organism evidence="2 3">
    <name type="scientific">Pseudomonas helmanticensis</name>
    <dbReference type="NCBI Taxonomy" id="1471381"/>
    <lineage>
        <taxon>Bacteria</taxon>
        <taxon>Pseudomonadati</taxon>
        <taxon>Pseudomonadota</taxon>
        <taxon>Gammaproteobacteria</taxon>
        <taxon>Pseudomonadales</taxon>
        <taxon>Pseudomonadaceae</taxon>
        <taxon>Pseudomonas</taxon>
    </lineage>
</organism>
<dbReference type="AlphaFoldDB" id="A0A4R7VPH6"/>
<comment type="caution">
    <text evidence="2">The sequence shown here is derived from an EMBL/GenBank/DDBJ whole genome shotgun (WGS) entry which is preliminary data.</text>
</comment>
<accession>A0A4R7VPH6</accession>